<keyword evidence="4" id="KW-1185">Reference proteome</keyword>
<evidence type="ECO:0000313" key="4">
    <source>
        <dbReference type="Proteomes" id="UP001595665"/>
    </source>
</evidence>
<dbReference type="PANTHER" id="PTHR13887:SF55">
    <property type="entry name" value="SLR0313 PROTEIN"/>
    <property type="match status" value="1"/>
</dbReference>
<evidence type="ECO:0000313" key="3">
    <source>
        <dbReference type="EMBL" id="MFC3456799.1"/>
    </source>
</evidence>
<sequence length="175" mass="18932">MSTELSISDDDHLRGSRNAAVTLIEYADFQCPFCARAHAALSELQARHGERLALVFRHLPLADKHPFAEAAAQAAEAAGAQGKFWEMHDTLFANQAKLDAGALSAIADTLGLDVDRFDDEVEDARYRDRVDVHAEQARALGVHGTPTFFINGERYLGDSDHASLSAAVDKALAAT</sequence>
<dbReference type="RefSeq" id="WP_312550161.1">
    <property type="nucleotide sequence ID" value="NZ_JBHRVV010000001.1"/>
</dbReference>
<organism evidence="3 4">
    <name type="scientific">Massilia haematophila</name>
    <dbReference type="NCBI Taxonomy" id="457923"/>
    <lineage>
        <taxon>Bacteria</taxon>
        <taxon>Pseudomonadati</taxon>
        <taxon>Pseudomonadota</taxon>
        <taxon>Betaproteobacteria</taxon>
        <taxon>Burkholderiales</taxon>
        <taxon>Oxalobacteraceae</taxon>
        <taxon>Telluria group</taxon>
        <taxon>Massilia</taxon>
    </lineage>
</organism>
<dbReference type="EMBL" id="JBHRVV010000001">
    <property type="protein sequence ID" value="MFC3456799.1"/>
    <property type="molecule type" value="Genomic_DNA"/>
</dbReference>
<evidence type="ECO:0000256" key="1">
    <source>
        <dbReference type="ARBA" id="ARBA00005791"/>
    </source>
</evidence>
<accession>A0ABV7PCC1</accession>
<dbReference type="PROSITE" id="PS51352">
    <property type="entry name" value="THIOREDOXIN_2"/>
    <property type="match status" value="1"/>
</dbReference>
<gene>
    <name evidence="3" type="ORF">ACFOPH_00840</name>
</gene>
<dbReference type="Gene3D" id="3.40.30.10">
    <property type="entry name" value="Glutaredoxin"/>
    <property type="match status" value="1"/>
</dbReference>
<reference evidence="4" key="1">
    <citation type="journal article" date="2019" name="Int. J. Syst. Evol. Microbiol.">
        <title>The Global Catalogue of Microorganisms (GCM) 10K type strain sequencing project: providing services to taxonomists for standard genome sequencing and annotation.</title>
        <authorList>
            <consortium name="The Broad Institute Genomics Platform"/>
            <consortium name="The Broad Institute Genome Sequencing Center for Infectious Disease"/>
            <person name="Wu L."/>
            <person name="Ma J."/>
        </authorList>
    </citation>
    <scope>NUCLEOTIDE SEQUENCE [LARGE SCALE GENOMIC DNA]</scope>
    <source>
        <strain evidence="4">CCM 7480</strain>
    </source>
</reference>
<name>A0ABV7PCC1_9BURK</name>
<proteinExistence type="inferred from homology"/>
<dbReference type="InterPro" id="IPR013766">
    <property type="entry name" value="Thioredoxin_domain"/>
</dbReference>
<comment type="similarity">
    <text evidence="1">Belongs to the thioredoxin family. DsbA subfamily.</text>
</comment>
<protein>
    <submittedName>
        <fullName evidence="3">DsbA family protein</fullName>
    </submittedName>
</protein>
<dbReference type="Pfam" id="PF13462">
    <property type="entry name" value="Thioredoxin_4"/>
    <property type="match status" value="1"/>
</dbReference>
<comment type="caution">
    <text evidence="3">The sequence shown here is derived from an EMBL/GenBank/DDBJ whole genome shotgun (WGS) entry which is preliminary data.</text>
</comment>
<evidence type="ECO:0000259" key="2">
    <source>
        <dbReference type="PROSITE" id="PS51352"/>
    </source>
</evidence>
<dbReference type="PANTHER" id="PTHR13887">
    <property type="entry name" value="GLUTATHIONE S-TRANSFERASE KAPPA"/>
    <property type="match status" value="1"/>
</dbReference>
<dbReference type="Proteomes" id="UP001595665">
    <property type="component" value="Unassembled WGS sequence"/>
</dbReference>
<dbReference type="InterPro" id="IPR036249">
    <property type="entry name" value="Thioredoxin-like_sf"/>
</dbReference>
<feature type="domain" description="Thioredoxin" evidence="2">
    <location>
        <begin position="1"/>
        <end position="173"/>
    </location>
</feature>
<dbReference type="InterPro" id="IPR012336">
    <property type="entry name" value="Thioredoxin-like_fold"/>
</dbReference>
<dbReference type="SUPFAM" id="SSF52833">
    <property type="entry name" value="Thioredoxin-like"/>
    <property type="match status" value="1"/>
</dbReference>